<reference evidence="1 2" key="1">
    <citation type="submission" date="2012-02" db="EMBL/GenBank/DDBJ databases">
        <title>The Genome Sequence of Parabacteroides distasonis CL09T03C24.</title>
        <authorList>
            <consortium name="The Broad Institute Genome Sequencing Platform"/>
            <person name="Earl A."/>
            <person name="Ward D."/>
            <person name="Feldgarden M."/>
            <person name="Gevers D."/>
            <person name="Zitomersky N.L."/>
            <person name="Coyne M.J."/>
            <person name="Comstock L.E."/>
            <person name="Young S.K."/>
            <person name="Zeng Q."/>
            <person name="Gargeya S."/>
            <person name="Fitzgerald M."/>
            <person name="Haas B."/>
            <person name="Abouelleil A."/>
            <person name="Alvarado L."/>
            <person name="Arachchi H.M."/>
            <person name="Berlin A."/>
            <person name="Chapman S.B."/>
            <person name="Gearin G."/>
            <person name="Goldberg J."/>
            <person name="Griggs A."/>
            <person name="Gujja S."/>
            <person name="Hansen M."/>
            <person name="Heiman D."/>
            <person name="Howarth C."/>
            <person name="Larimer J."/>
            <person name="Lui A."/>
            <person name="MacDonald P.J.P."/>
            <person name="McCowen C."/>
            <person name="Montmayeur A."/>
            <person name="Murphy C."/>
            <person name="Neiman D."/>
            <person name="Pearson M."/>
            <person name="Priest M."/>
            <person name="Roberts A."/>
            <person name="Saif S."/>
            <person name="Shea T."/>
            <person name="Sisk P."/>
            <person name="Stolte C."/>
            <person name="Sykes S."/>
            <person name="Wortman J."/>
            <person name="Nusbaum C."/>
            <person name="Birren B."/>
        </authorList>
    </citation>
    <scope>NUCLEOTIDE SEQUENCE [LARGE SCALE GENOMIC DNA]</scope>
    <source>
        <strain evidence="1 2">CL09T03C24</strain>
    </source>
</reference>
<evidence type="ECO:0008006" key="3">
    <source>
        <dbReference type="Google" id="ProtNLM"/>
    </source>
</evidence>
<dbReference type="Proteomes" id="UP000006262">
    <property type="component" value="Unassembled WGS sequence"/>
</dbReference>
<gene>
    <name evidence="1" type="ORF">HMPREF1059_01567</name>
</gene>
<comment type="caution">
    <text evidence="1">The sequence shown here is derived from an EMBL/GenBank/DDBJ whole genome shotgun (WGS) entry which is preliminary data.</text>
</comment>
<sequence>MTALAPGLYRTNVYGSLFNNNVNFSISILPNFDNQHDHKIVESISDLQTALTEGGNWILQEDLTTDMVLFVTPGKELNLDLGGNTLNATKLSMTYKDGTENVSGKTCAFANDVIDIKPKSSSSIQIVAKELQVVFNNVTINSEDTQSTILHGTSGGDYSEAIHSTLVMRNCTINAKKTSGIVIGRQQNVILENTIINLNGDGYGITQNGTILGSVFTLKNCTINSSHSAIYLSNQETDDPNTLTVDEGTYSSTDTPFELKKTNVTIKNATIKSIWSEEQKYTFNDAGTGAIGYGIALVGYKTGRPYAEDGIIALFENNTFQLSATGNPINIATYNGTSLVEYNK</sequence>
<dbReference type="SUPFAM" id="SSF51126">
    <property type="entry name" value="Pectin lyase-like"/>
    <property type="match status" value="1"/>
</dbReference>
<dbReference type="RefSeq" id="WP_005864516.1">
    <property type="nucleotide sequence ID" value="NZ_JH976487.1"/>
</dbReference>
<dbReference type="EMBL" id="AGZN01000014">
    <property type="protein sequence ID" value="EKN28782.1"/>
    <property type="molecule type" value="Genomic_DNA"/>
</dbReference>
<evidence type="ECO:0000313" key="1">
    <source>
        <dbReference type="EMBL" id="EKN28782.1"/>
    </source>
</evidence>
<protein>
    <recommendedName>
        <fullName evidence="3">Right handed beta helix domain-containing protein</fullName>
    </recommendedName>
</protein>
<name>A0AAD2YJF9_PARDI</name>
<dbReference type="InterPro" id="IPR012332">
    <property type="entry name" value="Autotransporter_pectin_lyase_C"/>
</dbReference>
<proteinExistence type="predicted"/>
<dbReference type="Gene3D" id="2.160.20.20">
    <property type="match status" value="1"/>
</dbReference>
<dbReference type="InterPro" id="IPR011050">
    <property type="entry name" value="Pectin_lyase_fold/virulence"/>
</dbReference>
<evidence type="ECO:0000313" key="2">
    <source>
        <dbReference type="Proteomes" id="UP000006262"/>
    </source>
</evidence>
<organism evidence="1 2">
    <name type="scientific">Parabacteroides distasonis CL09T03C24</name>
    <dbReference type="NCBI Taxonomy" id="999417"/>
    <lineage>
        <taxon>Bacteria</taxon>
        <taxon>Pseudomonadati</taxon>
        <taxon>Bacteroidota</taxon>
        <taxon>Bacteroidia</taxon>
        <taxon>Bacteroidales</taxon>
        <taxon>Tannerellaceae</taxon>
        <taxon>Parabacteroides</taxon>
    </lineage>
</organism>
<accession>A0AAD2YJF9</accession>
<dbReference type="AlphaFoldDB" id="A0AAD2YJF9"/>